<comment type="subcellular location">
    <subcellularLocation>
        <location evidence="1">Cell inner membrane</location>
        <topology evidence="1">Single-pass membrane protein</topology>
        <orientation evidence="1">Periplasmic side</orientation>
    </subcellularLocation>
</comment>
<evidence type="ECO:0000313" key="13">
    <source>
        <dbReference type="EMBL" id="GAA6166938.1"/>
    </source>
</evidence>
<keyword evidence="14" id="KW-1185">Reference proteome</keyword>
<evidence type="ECO:0000256" key="6">
    <source>
        <dbReference type="ARBA" id="ARBA00022692"/>
    </source>
</evidence>
<dbReference type="Proteomes" id="UP001465153">
    <property type="component" value="Unassembled WGS sequence"/>
</dbReference>
<dbReference type="Gene3D" id="3.30.1150.10">
    <property type="match status" value="1"/>
</dbReference>
<dbReference type="Pfam" id="PF03544">
    <property type="entry name" value="TonB_C"/>
    <property type="match status" value="1"/>
</dbReference>
<comment type="similarity">
    <text evidence="2">Belongs to the TonB family.</text>
</comment>
<dbReference type="PANTHER" id="PTHR33446">
    <property type="entry name" value="PROTEIN TONB-RELATED"/>
    <property type="match status" value="1"/>
</dbReference>
<feature type="compositionally biased region" description="Polar residues" evidence="10">
    <location>
        <begin position="99"/>
        <end position="109"/>
    </location>
</feature>
<dbReference type="InterPro" id="IPR006260">
    <property type="entry name" value="TonB/TolA_C"/>
</dbReference>
<name>A0ABQ0A5M1_9GAMM</name>
<evidence type="ECO:0000259" key="12">
    <source>
        <dbReference type="PROSITE" id="PS52015"/>
    </source>
</evidence>
<feature type="transmembrane region" description="Helical" evidence="11">
    <location>
        <begin position="14"/>
        <end position="34"/>
    </location>
</feature>
<evidence type="ECO:0000313" key="14">
    <source>
        <dbReference type="Proteomes" id="UP001465153"/>
    </source>
</evidence>
<dbReference type="SUPFAM" id="SSF74653">
    <property type="entry name" value="TolA/TonB C-terminal domain"/>
    <property type="match status" value="1"/>
</dbReference>
<dbReference type="PANTHER" id="PTHR33446:SF11">
    <property type="entry name" value="TONB3"/>
    <property type="match status" value="1"/>
</dbReference>
<evidence type="ECO:0000256" key="1">
    <source>
        <dbReference type="ARBA" id="ARBA00004383"/>
    </source>
</evidence>
<evidence type="ECO:0000256" key="10">
    <source>
        <dbReference type="SAM" id="MobiDB-lite"/>
    </source>
</evidence>
<gene>
    <name evidence="13" type="ORF">NBRC116591_07480</name>
</gene>
<dbReference type="InterPro" id="IPR037682">
    <property type="entry name" value="TonB_C"/>
</dbReference>
<protein>
    <submittedName>
        <fullName evidence="13">Energy transducer TonB</fullName>
    </submittedName>
</protein>
<dbReference type="RefSeq" id="WP_233087779.1">
    <property type="nucleotide sequence ID" value="NZ_BAABWN010000002.1"/>
</dbReference>
<dbReference type="EMBL" id="BAABWN010000002">
    <property type="protein sequence ID" value="GAA6166938.1"/>
    <property type="molecule type" value="Genomic_DNA"/>
</dbReference>
<feature type="compositionally biased region" description="Low complexity" evidence="10">
    <location>
        <begin position="110"/>
        <end position="121"/>
    </location>
</feature>
<evidence type="ECO:0000256" key="8">
    <source>
        <dbReference type="ARBA" id="ARBA00022989"/>
    </source>
</evidence>
<keyword evidence="8 11" id="KW-1133">Transmembrane helix</keyword>
<feature type="region of interest" description="Disordered" evidence="10">
    <location>
        <begin position="99"/>
        <end position="145"/>
    </location>
</feature>
<evidence type="ECO:0000256" key="3">
    <source>
        <dbReference type="ARBA" id="ARBA00022448"/>
    </source>
</evidence>
<reference evidence="13 14" key="1">
    <citation type="submission" date="2024-04" db="EMBL/GenBank/DDBJ databases">
        <title>Draft genome sequence of Sessilibacter corallicola NBRC 116591.</title>
        <authorList>
            <person name="Miyakawa T."/>
            <person name="Kusuya Y."/>
            <person name="Miura T."/>
        </authorList>
    </citation>
    <scope>NUCLEOTIDE SEQUENCE [LARGE SCALE GENOMIC DNA]</scope>
    <source>
        <strain evidence="13 14">KU-00831-HH</strain>
    </source>
</reference>
<keyword evidence="5" id="KW-0997">Cell inner membrane</keyword>
<proteinExistence type="inferred from homology"/>
<feature type="domain" description="TonB C-terminal" evidence="12">
    <location>
        <begin position="191"/>
        <end position="290"/>
    </location>
</feature>
<keyword evidence="3" id="KW-0813">Transport</keyword>
<evidence type="ECO:0000256" key="11">
    <source>
        <dbReference type="SAM" id="Phobius"/>
    </source>
</evidence>
<dbReference type="PROSITE" id="PS52015">
    <property type="entry name" value="TONB_CTD"/>
    <property type="match status" value="1"/>
</dbReference>
<evidence type="ECO:0000256" key="5">
    <source>
        <dbReference type="ARBA" id="ARBA00022519"/>
    </source>
</evidence>
<sequence>MINAQTQIQSTERLTFTLFVAIAIHALLIFGLTFDIDINKKTSSTLEITLATHKAEIAPESADFIAQHNQQGSGTEDKPQQITTEHLAEFENTQINEVQQARSQKPQPNSVDTQVVTSTQTADIQFDKPSEDEQQQVLTEAGEDAENRRISQEIASLKAKLDKQREAYAKKPRIRRLTSVAAIASADAAYLHQWSQKVEFVGNRNFPKEALNAGIHGKLRLLAVIDNTGNLVNAEILQSSGYRVLDDAAMQIVHLSSPFPPFPSEIRQDTDQLEIIRTWHFEITGLSTGS</sequence>
<keyword evidence="4" id="KW-1003">Cell membrane</keyword>
<keyword evidence="6 11" id="KW-0812">Transmembrane</keyword>
<dbReference type="InterPro" id="IPR051045">
    <property type="entry name" value="TonB-dependent_transducer"/>
</dbReference>
<organism evidence="13 14">
    <name type="scientific">Sessilibacter corallicola</name>
    <dbReference type="NCBI Taxonomy" id="2904075"/>
    <lineage>
        <taxon>Bacteria</taxon>
        <taxon>Pseudomonadati</taxon>
        <taxon>Pseudomonadota</taxon>
        <taxon>Gammaproteobacteria</taxon>
        <taxon>Cellvibrionales</taxon>
        <taxon>Cellvibrionaceae</taxon>
        <taxon>Sessilibacter</taxon>
    </lineage>
</organism>
<accession>A0ABQ0A5M1</accession>
<dbReference type="NCBIfam" id="TIGR01352">
    <property type="entry name" value="tonB_Cterm"/>
    <property type="match status" value="1"/>
</dbReference>
<keyword evidence="7" id="KW-0653">Protein transport</keyword>
<evidence type="ECO:0000256" key="7">
    <source>
        <dbReference type="ARBA" id="ARBA00022927"/>
    </source>
</evidence>
<keyword evidence="9 11" id="KW-0472">Membrane</keyword>
<evidence type="ECO:0000256" key="2">
    <source>
        <dbReference type="ARBA" id="ARBA00006555"/>
    </source>
</evidence>
<comment type="caution">
    <text evidence="13">The sequence shown here is derived from an EMBL/GenBank/DDBJ whole genome shotgun (WGS) entry which is preliminary data.</text>
</comment>
<evidence type="ECO:0000256" key="9">
    <source>
        <dbReference type="ARBA" id="ARBA00023136"/>
    </source>
</evidence>
<evidence type="ECO:0000256" key="4">
    <source>
        <dbReference type="ARBA" id="ARBA00022475"/>
    </source>
</evidence>